<dbReference type="GO" id="GO:0008143">
    <property type="term" value="F:poly(A) binding"/>
    <property type="evidence" value="ECO:0007669"/>
    <property type="project" value="InterPro"/>
</dbReference>
<feature type="domain" description="C3H1-type" evidence="12">
    <location>
        <begin position="1044"/>
        <end position="1077"/>
    </location>
</feature>
<dbReference type="GO" id="GO:0005634">
    <property type="term" value="C:nucleus"/>
    <property type="evidence" value="ECO:0007669"/>
    <property type="project" value="UniProtKB-SubCell"/>
</dbReference>
<dbReference type="SMART" id="SM00356">
    <property type="entry name" value="ZnF_C3H1"/>
    <property type="match status" value="3"/>
</dbReference>
<comment type="similarity">
    <text evidence="2">Belongs to the ZC3H14 family.</text>
</comment>
<feature type="compositionally biased region" description="Basic residues" evidence="11">
    <location>
        <begin position="762"/>
        <end position="777"/>
    </location>
</feature>
<keyword evidence="6 9" id="KW-0863">Zinc-finger</keyword>
<feature type="compositionally biased region" description="Low complexity" evidence="11">
    <location>
        <begin position="853"/>
        <end position="866"/>
    </location>
</feature>
<dbReference type="PANTHER" id="PTHR14738:SF29">
    <property type="entry name" value="ZINC FINGER CCCH DOMAIN-CONTAINING PROTEIN 14"/>
    <property type="match status" value="1"/>
</dbReference>
<dbReference type="Gene3D" id="4.10.1000.30">
    <property type="match status" value="2"/>
</dbReference>
<dbReference type="Pfam" id="PF14608">
    <property type="entry name" value="zf-CCCH_2"/>
    <property type="match status" value="5"/>
</dbReference>
<feature type="compositionally biased region" description="Low complexity" evidence="11">
    <location>
        <begin position="112"/>
        <end position="122"/>
    </location>
</feature>
<feature type="compositionally biased region" description="Basic and acidic residues" evidence="11">
    <location>
        <begin position="887"/>
        <end position="901"/>
    </location>
</feature>
<evidence type="ECO:0000259" key="12">
    <source>
        <dbReference type="PROSITE" id="PS50103"/>
    </source>
</evidence>
<feature type="compositionally biased region" description="Basic residues" evidence="11">
    <location>
        <begin position="723"/>
        <end position="740"/>
    </location>
</feature>
<dbReference type="GO" id="GO:0043488">
    <property type="term" value="P:regulation of mRNA stability"/>
    <property type="evidence" value="ECO:0007669"/>
    <property type="project" value="InterPro"/>
</dbReference>
<feature type="compositionally biased region" description="Basic and acidic residues" evidence="11">
    <location>
        <begin position="839"/>
        <end position="851"/>
    </location>
</feature>
<dbReference type="EMBL" id="GANO01001658">
    <property type="protein sequence ID" value="JAB58213.1"/>
    <property type="molecule type" value="mRNA"/>
</dbReference>
<dbReference type="GO" id="GO:0008270">
    <property type="term" value="F:zinc ion binding"/>
    <property type="evidence" value="ECO:0007669"/>
    <property type="project" value="UniProtKB-KW"/>
</dbReference>
<feature type="zinc finger region" description="C3H1-type" evidence="9">
    <location>
        <begin position="1044"/>
        <end position="1077"/>
    </location>
</feature>
<feature type="region of interest" description="Disordered" evidence="11">
    <location>
        <begin position="364"/>
        <end position="465"/>
    </location>
</feature>
<keyword evidence="10" id="KW-0175">Coiled coil</keyword>
<dbReference type="AlphaFoldDB" id="U5EVZ3"/>
<evidence type="ECO:0000256" key="10">
    <source>
        <dbReference type="SAM" id="Coils"/>
    </source>
</evidence>
<feature type="domain" description="C3H1-type" evidence="12">
    <location>
        <begin position="949"/>
        <end position="978"/>
    </location>
</feature>
<comment type="subcellular location">
    <subcellularLocation>
        <location evidence="1">Nucleus</location>
    </subcellularLocation>
</comment>
<reference evidence="13" key="1">
    <citation type="journal article" date="2014" name="Insect Biochem. Mol. Biol.">
        <title>An insight into the sialome of the frog biting fly, Corethrella appendiculata.</title>
        <authorList>
            <person name="Ribeiro J.M.C."/>
            <person name="Chagas A.C."/>
            <person name="Pham V.M."/>
            <person name="Lounibos L.P."/>
            <person name="Calvo E."/>
        </authorList>
    </citation>
    <scope>NUCLEOTIDE SEQUENCE</scope>
    <source>
        <tissue evidence="13">Salivary glands</tissue>
    </source>
</reference>
<dbReference type="Gene3D" id="1.20.1390.10">
    <property type="entry name" value="PWI domain"/>
    <property type="match status" value="1"/>
</dbReference>
<dbReference type="PANTHER" id="PTHR14738">
    <property type="entry name" value="ZINC FINGER CCCH DOMAIN-CONTAINING PROTEIN 14"/>
    <property type="match status" value="1"/>
</dbReference>
<evidence type="ECO:0000256" key="9">
    <source>
        <dbReference type="PROSITE-ProRule" id="PRU00723"/>
    </source>
</evidence>
<feature type="compositionally biased region" description="Basic residues" evidence="11">
    <location>
        <begin position="125"/>
        <end position="140"/>
    </location>
</feature>
<keyword evidence="8" id="KW-0539">Nucleus</keyword>
<keyword evidence="4 9" id="KW-0479">Metal-binding</keyword>
<feature type="compositionally biased region" description="Low complexity" evidence="11">
    <location>
        <begin position="92"/>
        <end position="103"/>
    </location>
</feature>
<feature type="compositionally biased region" description="Basic and acidic residues" evidence="11">
    <location>
        <begin position="320"/>
        <end position="329"/>
    </location>
</feature>
<feature type="compositionally biased region" description="Basic and acidic residues" evidence="11">
    <location>
        <begin position="666"/>
        <end position="677"/>
    </location>
</feature>
<keyword evidence="7 9" id="KW-0862">Zinc</keyword>
<feature type="compositionally biased region" description="Basic and acidic residues" evidence="11">
    <location>
        <begin position="694"/>
        <end position="722"/>
    </location>
</feature>
<evidence type="ECO:0000256" key="8">
    <source>
        <dbReference type="ARBA" id="ARBA00023242"/>
    </source>
</evidence>
<proteinExistence type="evidence at transcript level"/>
<sequence length="1091" mass="124435">MENLGTEIGQKMRSAVKAKLIELGTGSTGTGYIDDELPDYVMIMVANKRSKQQMVDDLNLFLGSHTEVFVNWLHQVLQKLQEVTLPQNAQKTNSTSALTSSTSSKRKISEVSDSTTSSALSLSKKDKKDKKKDKKLKRKEKTPEPPIISSNNDTLEKTNEPESTTTTTIVPAITSITNVFANQFIEHAKKTLEIENVSKKEETNVSTTPPPLLTTNSEQINHDDGFDIPTISEIAENAVEKRQKEKEFNELKELQEKIYLTKQQLRNMVSEESEDEDFLNLKANDDDLENINGSSGAAGQNKSKRIPITMNEGTKKRSIHERLGSRTNDKSSSNIISLSAHRRMEKEIYVPVFRRKEMEEKKLLTRRKSSERPVLTAITERHRESLRREREREREREKDRERERDRERDKRDRSRDDKNRKSHSSSTSIVSKEIRQRIGSRVILKSTSSSSSTHKNKNDDKEDEIEVPVNSIVKIKPRPQIPKSKQASKNLLLRAMVEATRSTATVKPPKETDEMDLRKSKLQNKKNLVIQISGTDTDDVHHEDETDHLTLLADENEEELMETLLNNADNNPRNLNKNESDNESIVYVPTKRANDQPVIVENNADEDELDVHAEDEETIEEEYDPVEAELANKNTQFVVTLDGVYKNKNKHSKSKTPPPAVKNSKSIKERIGKRNSDVEQNDEDLQETLRRRKERFDIRNSAKVAEKHRESSSRDRKKDKSPEKRRKSRSPESRRRKRSPKSPPVEKHSKKSRTKSPEKRDRRERKHRERTRSRSRSHTPPLPSDKIKKVTNRKNRDIATEETSCSSPIYMSKSEYEKTDDKIRKRIRVSPIQFNLTDEETHNSEEDDHHNHSAGNNSNKSKSSSSSKHKLDNSVGSTSEGGGSGDGEQKSPKKIKKLESSRKFDDVPQLLSAVSLANDSTTTTTSKSKTTLLTKERCKYYPSCRLGDACEFYHPATPCKTFPNCKFGDKCLYIHPKCKYDTKCTNYDCNFMHSIPLAAPIASVSSSHSSGLTAPPLASSVVPVQNYKSIIATPLPPICKFYPSCTNTLCPFYHPKVCRFGKNCINKVECNFYHHDHVAKDKFKWISPFSA</sequence>
<feature type="region of interest" description="Disordered" evidence="11">
    <location>
        <begin position="200"/>
        <end position="222"/>
    </location>
</feature>
<keyword evidence="5" id="KW-0677">Repeat</keyword>
<evidence type="ECO:0000256" key="7">
    <source>
        <dbReference type="ARBA" id="ARBA00022833"/>
    </source>
</evidence>
<dbReference type="InterPro" id="IPR000571">
    <property type="entry name" value="Znf_CCCH"/>
</dbReference>
<feature type="compositionally biased region" description="Basic and acidic residues" evidence="11">
    <location>
        <begin position="379"/>
        <end position="419"/>
    </location>
</feature>
<evidence type="ECO:0000256" key="5">
    <source>
        <dbReference type="ARBA" id="ARBA00022737"/>
    </source>
</evidence>
<dbReference type="PROSITE" id="PS50103">
    <property type="entry name" value="ZF_C3H1"/>
    <property type="match status" value="2"/>
</dbReference>
<evidence type="ECO:0000256" key="1">
    <source>
        <dbReference type="ARBA" id="ARBA00004123"/>
    </source>
</evidence>
<feature type="region of interest" description="Disordered" evidence="11">
    <location>
        <begin position="645"/>
        <end position="901"/>
    </location>
</feature>
<protein>
    <recommendedName>
        <fullName evidence="3">Zinc finger CCCH domain-containing protein 14</fullName>
    </recommendedName>
</protein>
<dbReference type="GO" id="GO:0005737">
    <property type="term" value="C:cytoplasm"/>
    <property type="evidence" value="ECO:0007669"/>
    <property type="project" value="TreeGrafter"/>
</dbReference>
<feature type="coiled-coil region" evidence="10">
    <location>
        <begin position="234"/>
        <end position="271"/>
    </location>
</feature>
<feature type="zinc finger region" description="C3H1-type" evidence="9">
    <location>
        <begin position="949"/>
        <end position="978"/>
    </location>
</feature>
<name>U5EVZ3_9DIPT</name>
<evidence type="ECO:0000256" key="2">
    <source>
        <dbReference type="ARBA" id="ARBA00008423"/>
    </source>
</evidence>
<evidence type="ECO:0000256" key="11">
    <source>
        <dbReference type="SAM" id="MobiDB-lite"/>
    </source>
</evidence>
<evidence type="ECO:0000313" key="13">
    <source>
        <dbReference type="EMBL" id="JAB58213.1"/>
    </source>
</evidence>
<accession>U5EVZ3</accession>
<feature type="region of interest" description="Disordered" evidence="11">
    <location>
        <begin position="89"/>
        <end position="166"/>
    </location>
</feature>
<evidence type="ECO:0000256" key="4">
    <source>
        <dbReference type="ARBA" id="ARBA00022723"/>
    </source>
</evidence>
<evidence type="ECO:0000256" key="6">
    <source>
        <dbReference type="ARBA" id="ARBA00022771"/>
    </source>
</evidence>
<organism evidence="13">
    <name type="scientific">Corethrella appendiculata</name>
    <dbReference type="NCBI Taxonomy" id="1370023"/>
    <lineage>
        <taxon>Eukaryota</taxon>
        <taxon>Metazoa</taxon>
        <taxon>Ecdysozoa</taxon>
        <taxon>Arthropoda</taxon>
        <taxon>Hexapoda</taxon>
        <taxon>Insecta</taxon>
        <taxon>Pterygota</taxon>
        <taxon>Neoptera</taxon>
        <taxon>Endopterygota</taxon>
        <taxon>Diptera</taxon>
        <taxon>Nematocera</taxon>
        <taxon>Culicoidea</taxon>
        <taxon>Chaoboridae</taxon>
        <taxon>Corethrella</taxon>
    </lineage>
</organism>
<feature type="compositionally biased region" description="Basic and acidic residues" evidence="11">
    <location>
        <begin position="814"/>
        <end position="823"/>
    </location>
</feature>
<feature type="region of interest" description="Disordered" evidence="11">
    <location>
        <begin position="311"/>
        <end position="338"/>
    </location>
</feature>
<dbReference type="FunFam" id="4.10.1000.30:FF:000001">
    <property type="entry name" value="Zinc finger CCCH domain-containing protein 14"/>
    <property type="match status" value="1"/>
</dbReference>
<evidence type="ECO:0000256" key="3">
    <source>
        <dbReference type="ARBA" id="ARBA00015071"/>
    </source>
</evidence>
<dbReference type="InterPro" id="IPR040366">
    <property type="entry name" value="Nab2/ZC3H14"/>
</dbReference>